<evidence type="ECO:0000313" key="13">
    <source>
        <dbReference type="EMBL" id="CAL1687784.1"/>
    </source>
</evidence>
<dbReference type="EMBL" id="OZ034831">
    <property type="protein sequence ID" value="CAL1687784.1"/>
    <property type="molecule type" value="Genomic_DNA"/>
</dbReference>
<feature type="transmembrane region" description="Helical" evidence="12">
    <location>
        <begin position="115"/>
        <end position="148"/>
    </location>
</feature>
<evidence type="ECO:0000256" key="5">
    <source>
        <dbReference type="ARBA" id="ARBA00022847"/>
    </source>
</evidence>
<feature type="compositionally biased region" description="Low complexity" evidence="11">
    <location>
        <begin position="644"/>
        <end position="660"/>
    </location>
</feature>
<evidence type="ECO:0000256" key="10">
    <source>
        <dbReference type="RuleBase" id="RU003732"/>
    </source>
</evidence>
<feature type="transmembrane region" description="Helical" evidence="12">
    <location>
        <begin position="449"/>
        <end position="474"/>
    </location>
</feature>
<evidence type="ECO:0000256" key="1">
    <source>
        <dbReference type="ARBA" id="ARBA00004141"/>
    </source>
</evidence>
<dbReference type="PRINTS" id="PR00176">
    <property type="entry name" value="NANEUSMPORT"/>
</dbReference>
<dbReference type="SUPFAM" id="SSF161070">
    <property type="entry name" value="SNF-like"/>
    <property type="match status" value="1"/>
</dbReference>
<feature type="transmembrane region" description="Helical" evidence="12">
    <location>
        <begin position="408"/>
        <end position="428"/>
    </location>
</feature>
<feature type="binding site" evidence="8">
    <location>
        <position position="54"/>
    </location>
    <ligand>
        <name>Na(+)</name>
        <dbReference type="ChEBI" id="CHEBI:29101"/>
        <label>1</label>
    </ligand>
</feature>
<keyword evidence="8" id="KW-0915">Sodium</keyword>
<feature type="disulfide bond" evidence="9">
    <location>
        <begin position="162"/>
        <end position="171"/>
    </location>
</feature>
<dbReference type="InterPro" id="IPR000175">
    <property type="entry name" value="Na/ntran_symport"/>
</dbReference>
<feature type="region of interest" description="Disordered" evidence="11">
    <location>
        <begin position="694"/>
        <end position="713"/>
    </location>
</feature>
<feature type="binding site" evidence="8">
    <location>
        <position position="420"/>
    </location>
    <ligand>
        <name>Na(+)</name>
        <dbReference type="ChEBI" id="CHEBI:29101"/>
        <label>1</label>
    </ligand>
</feature>
<dbReference type="PANTHER" id="PTHR11616:SF313">
    <property type="entry name" value="TRANSPORTER"/>
    <property type="match status" value="1"/>
</dbReference>
<evidence type="ECO:0000256" key="8">
    <source>
        <dbReference type="PIRSR" id="PIRSR600175-1"/>
    </source>
</evidence>
<protein>
    <recommendedName>
        <fullName evidence="10">Transporter</fullName>
    </recommendedName>
</protein>
<comment type="subcellular location">
    <subcellularLocation>
        <location evidence="1">Membrane</location>
        <topology evidence="1">Multi-pass membrane protein</topology>
    </subcellularLocation>
</comment>
<feature type="compositionally biased region" description="Acidic residues" evidence="11">
    <location>
        <begin position="594"/>
        <end position="611"/>
    </location>
</feature>
<comment type="similarity">
    <text evidence="2 10">Belongs to the sodium:neurotransmitter symporter (SNF) (TC 2.A.22) family.</text>
</comment>
<dbReference type="AlphaFoldDB" id="A0AAV2P872"/>
<evidence type="ECO:0000256" key="7">
    <source>
        <dbReference type="ARBA" id="ARBA00023136"/>
    </source>
</evidence>
<keyword evidence="3 10" id="KW-0813">Transport</keyword>
<keyword evidence="14" id="KW-1185">Reference proteome</keyword>
<dbReference type="Pfam" id="PF00209">
    <property type="entry name" value="SNF"/>
    <property type="match status" value="1"/>
</dbReference>
<feature type="transmembrane region" description="Helical" evidence="12">
    <location>
        <begin position="238"/>
        <end position="257"/>
    </location>
</feature>
<dbReference type="PANTHER" id="PTHR11616">
    <property type="entry name" value="SODIUM/CHLORIDE DEPENDENT TRANSPORTER"/>
    <property type="match status" value="1"/>
</dbReference>
<dbReference type="GO" id="GO:0046872">
    <property type="term" value="F:metal ion binding"/>
    <property type="evidence" value="ECO:0007669"/>
    <property type="project" value="UniProtKB-KW"/>
</dbReference>
<dbReference type="Proteomes" id="UP001497644">
    <property type="component" value="Chromosome 8"/>
</dbReference>
<feature type="binding site" evidence="8">
    <location>
        <position position="61"/>
    </location>
    <ligand>
        <name>Na(+)</name>
        <dbReference type="ChEBI" id="CHEBI:29101"/>
        <label>1</label>
    </ligand>
</feature>
<feature type="region of interest" description="Disordered" evidence="11">
    <location>
        <begin position="638"/>
        <end position="667"/>
    </location>
</feature>
<keyword evidence="6 12" id="KW-1133">Transmembrane helix</keyword>
<reference evidence="13" key="1">
    <citation type="submission" date="2024-04" db="EMBL/GenBank/DDBJ databases">
        <authorList>
            <consortium name="Molecular Ecology Group"/>
        </authorList>
    </citation>
    <scope>NUCLEOTIDE SEQUENCE</scope>
</reference>
<evidence type="ECO:0000256" key="2">
    <source>
        <dbReference type="ARBA" id="ARBA00006459"/>
    </source>
</evidence>
<evidence type="ECO:0000256" key="9">
    <source>
        <dbReference type="PIRSR" id="PIRSR600175-2"/>
    </source>
</evidence>
<feature type="transmembrane region" description="Helical" evidence="12">
    <location>
        <begin position="46"/>
        <end position="63"/>
    </location>
</feature>
<keyword evidence="8" id="KW-0479">Metal-binding</keyword>
<feature type="transmembrane region" description="Helical" evidence="12">
    <location>
        <begin position="566"/>
        <end position="585"/>
    </location>
</feature>
<dbReference type="GO" id="GO:0005886">
    <property type="term" value="C:plasma membrane"/>
    <property type="evidence" value="ECO:0007669"/>
    <property type="project" value="TreeGrafter"/>
</dbReference>
<dbReference type="GO" id="GO:0015375">
    <property type="term" value="F:glycine:sodium symporter activity"/>
    <property type="evidence" value="ECO:0007669"/>
    <property type="project" value="TreeGrafter"/>
</dbReference>
<feature type="transmembrane region" description="Helical" evidence="12">
    <location>
        <begin position="269"/>
        <end position="292"/>
    </location>
</feature>
<feature type="compositionally biased region" description="Polar residues" evidence="11">
    <location>
        <begin position="699"/>
        <end position="713"/>
    </location>
</feature>
<keyword evidence="4 10" id="KW-0812">Transmembrane</keyword>
<name>A0AAV2P872_9HYME</name>
<feature type="transmembrane region" description="Helical" evidence="12">
    <location>
        <begin position="75"/>
        <end position="94"/>
    </location>
</feature>
<gene>
    <name evidence="13" type="ORF">LPLAT_LOCUS12996</name>
</gene>
<evidence type="ECO:0000256" key="12">
    <source>
        <dbReference type="SAM" id="Phobius"/>
    </source>
</evidence>
<evidence type="ECO:0000256" key="11">
    <source>
        <dbReference type="SAM" id="MobiDB-lite"/>
    </source>
</evidence>
<feature type="binding site" evidence="8">
    <location>
        <position position="355"/>
    </location>
    <ligand>
        <name>Na(+)</name>
        <dbReference type="ChEBI" id="CHEBI:29101"/>
        <label>1</label>
    </ligand>
</feature>
<feature type="transmembrane region" description="Helical" evidence="12">
    <location>
        <begin position="349"/>
        <end position="374"/>
    </location>
</feature>
<keyword evidence="7 12" id="KW-0472">Membrane</keyword>
<dbReference type="PROSITE" id="PS50267">
    <property type="entry name" value="NA_NEUROTRAN_SYMP_3"/>
    <property type="match status" value="1"/>
</dbReference>
<proteinExistence type="inferred from homology"/>
<feature type="transmembrane region" description="Helical" evidence="12">
    <location>
        <begin position="480"/>
        <end position="502"/>
    </location>
</feature>
<accession>A0AAV2P872</accession>
<evidence type="ECO:0000256" key="6">
    <source>
        <dbReference type="ARBA" id="ARBA00022989"/>
    </source>
</evidence>
<keyword evidence="9" id="KW-1015">Disulfide bond</keyword>
<feature type="transmembrane region" description="Helical" evidence="12">
    <location>
        <begin position="523"/>
        <end position="546"/>
    </location>
</feature>
<evidence type="ECO:0000256" key="4">
    <source>
        <dbReference type="ARBA" id="ARBA00022692"/>
    </source>
</evidence>
<feature type="transmembrane region" description="Helical" evidence="12">
    <location>
        <begin position="312"/>
        <end position="337"/>
    </location>
</feature>
<feature type="binding site" evidence="8">
    <location>
        <position position="57"/>
    </location>
    <ligand>
        <name>Na(+)</name>
        <dbReference type="ChEBI" id="CHEBI:29101"/>
        <label>1</label>
    </ligand>
</feature>
<organism evidence="13 14">
    <name type="scientific">Lasius platythorax</name>
    <dbReference type="NCBI Taxonomy" id="488582"/>
    <lineage>
        <taxon>Eukaryota</taxon>
        <taxon>Metazoa</taxon>
        <taxon>Ecdysozoa</taxon>
        <taxon>Arthropoda</taxon>
        <taxon>Hexapoda</taxon>
        <taxon>Insecta</taxon>
        <taxon>Pterygota</taxon>
        <taxon>Neoptera</taxon>
        <taxon>Endopterygota</taxon>
        <taxon>Hymenoptera</taxon>
        <taxon>Apocrita</taxon>
        <taxon>Aculeata</taxon>
        <taxon>Formicoidea</taxon>
        <taxon>Formicidae</taxon>
        <taxon>Formicinae</taxon>
        <taxon>Lasius</taxon>
        <taxon>Lasius</taxon>
    </lineage>
</organism>
<keyword evidence="5 10" id="KW-0769">Symport</keyword>
<evidence type="ECO:0000313" key="14">
    <source>
        <dbReference type="Proteomes" id="UP001497644"/>
    </source>
</evidence>
<dbReference type="InterPro" id="IPR037272">
    <property type="entry name" value="SNS_sf"/>
</dbReference>
<feature type="binding site" evidence="8">
    <location>
        <position position="424"/>
    </location>
    <ligand>
        <name>Na(+)</name>
        <dbReference type="ChEBI" id="CHEBI:29101"/>
        <label>1</label>
    </ligand>
</feature>
<evidence type="ECO:0000256" key="3">
    <source>
        <dbReference type="ARBA" id="ARBA00022448"/>
    </source>
</evidence>
<sequence>MEETSSRIRPYLDWDNEDKYSVANSQAPLQGGEDEQPERGTWTGKFDFLLSLLGYSVGLGNVWRFPYLCYSNGGGAFLIPFTVMLVIAGLPLMFMELSLGQYASLGPVAAYKQFCPLLCGLGYGMVLVSSVVMLYYNLIIAWTLYYMFASVLGGWELPWSKCEKEWSTEDCFMPDAAEACASQNSSYFKGKCLNSTQMTAMGLIIENVTSAIKRPPAEEYFQNHVLGISSGIEETGSIRPFMAACLFLAWVIVFLCLSKGVQSSGKVVYFTALFPYVVLVILFVRGILLPGANEGILFYLTPDWRRLMSAKVWGDAAVQIFFALSPAWGGLITLSSYNKFTNNCYKDSLIVAISNIGTSFFAGLVIFSVIGFLAHELDVPVASVVDEGAGLAFIVYPEVVARLPVAPVWSLLFFIMLLTLGLDSQFALMETVTTAILDGIPALRNYKIWVVLGAAVIGYAGGIIFTTNAGMYWLQLMDKYAANWSVLLIAISECILVAWIYGADRFLDDVQQMIGPRGRLWRFFWTWMWKVITPAALFFILCFNWVKYEPVKYGTYVYPKWADVLGWVISMLPVLVIVGLAIVQLREQRVQSAYDDDDEDDDDDDELDNSESYEKPKRGKGKNKSVWNRVKLLLQPTSNWGPASRNSLTPSRTLTRSPSSGPAGTYDSVRDTIILVNGQPMMVQPASAVTQKLPGPSILKNSSKTDLITSQQV</sequence>
<feature type="binding site" evidence="8">
    <location>
        <position position="423"/>
    </location>
    <ligand>
        <name>Na(+)</name>
        <dbReference type="ChEBI" id="CHEBI:29101"/>
        <label>1</label>
    </ligand>
</feature>
<dbReference type="PROSITE" id="PS00610">
    <property type="entry name" value="NA_NEUROTRAN_SYMP_1"/>
    <property type="match status" value="1"/>
</dbReference>
<feature type="region of interest" description="Disordered" evidence="11">
    <location>
        <begin position="593"/>
        <end position="622"/>
    </location>
</feature>